<dbReference type="RefSeq" id="WP_043941387.1">
    <property type="nucleotide sequence ID" value="NZ_JWHT01000034.1"/>
</dbReference>
<evidence type="ECO:0000256" key="3">
    <source>
        <dbReference type="ARBA" id="ARBA00022448"/>
    </source>
</evidence>
<dbReference type="GO" id="GO:0042597">
    <property type="term" value="C:periplasmic space"/>
    <property type="evidence" value="ECO:0007669"/>
    <property type="project" value="UniProtKB-ARBA"/>
</dbReference>
<evidence type="ECO:0000256" key="4">
    <source>
        <dbReference type="ARBA" id="ARBA00022729"/>
    </source>
</evidence>
<proteinExistence type="inferred from homology"/>
<dbReference type="GO" id="GO:0015833">
    <property type="term" value="P:peptide transport"/>
    <property type="evidence" value="ECO:0007669"/>
    <property type="project" value="TreeGrafter"/>
</dbReference>
<evidence type="ECO:0000256" key="5">
    <source>
        <dbReference type="SAM" id="SignalP"/>
    </source>
</evidence>
<protein>
    <submittedName>
        <fullName evidence="7">OppA_2 protein</fullName>
    </submittedName>
</protein>
<evidence type="ECO:0000256" key="2">
    <source>
        <dbReference type="ARBA" id="ARBA00005695"/>
    </source>
</evidence>
<gene>
    <name evidence="7" type="primary">oppA_2</name>
    <name evidence="7" type="ORF">ab3b_01440</name>
</gene>
<dbReference type="SUPFAM" id="SSF53850">
    <property type="entry name" value="Periplasmic binding protein-like II"/>
    <property type="match status" value="1"/>
</dbReference>
<dbReference type="InterPro" id="IPR030678">
    <property type="entry name" value="Peptide/Ni-bd"/>
</dbReference>
<dbReference type="InterPro" id="IPR039424">
    <property type="entry name" value="SBP_5"/>
</dbReference>
<feature type="signal peptide" evidence="5">
    <location>
        <begin position="1"/>
        <end position="28"/>
    </location>
</feature>
<feature type="chain" id="PRO_5002232013" evidence="5">
    <location>
        <begin position="29"/>
        <end position="540"/>
    </location>
</feature>
<dbReference type="CDD" id="cd08504">
    <property type="entry name" value="PBP2_OppA"/>
    <property type="match status" value="1"/>
</dbReference>
<name>A0A0D1KES5_9LACO</name>
<dbReference type="GO" id="GO:0030313">
    <property type="term" value="C:cell envelope"/>
    <property type="evidence" value="ECO:0007669"/>
    <property type="project" value="UniProtKB-SubCell"/>
</dbReference>
<dbReference type="GO" id="GO:1904680">
    <property type="term" value="F:peptide transmembrane transporter activity"/>
    <property type="evidence" value="ECO:0007669"/>
    <property type="project" value="TreeGrafter"/>
</dbReference>
<dbReference type="Pfam" id="PF00496">
    <property type="entry name" value="SBP_bac_5"/>
    <property type="match status" value="1"/>
</dbReference>
<evidence type="ECO:0000313" key="7">
    <source>
        <dbReference type="EMBL" id="KIU23429.1"/>
    </source>
</evidence>
<evidence type="ECO:0000259" key="6">
    <source>
        <dbReference type="Pfam" id="PF00496"/>
    </source>
</evidence>
<comment type="subcellular location">
    <subcellularLocation>
        <location evidence="1">Cell envelope</location>
    </subcellularLocation>
</comment>
<evidence type="ECO:0000256" key="1">
    <source>
        <dbReference type="ARBA" id="ARBA00004196"/>
    </source>
</evidence>
<dbReference type="AlphaFoldDB" id="A0A0D1KES5"/>
<keyword evidence="3" id="KW-0813">Transport</keyword>
<dbReference type="InterPro" id="IPR000914">
    <property type="entry name" value="SBP_5_dom"/>
</dbReference>
<dbReference type="Gene3D" id="3.40.190.10">
    <property type="entry name" value="Periplasmic binding protein-like II"/>
    <property type="match status" value="1"/>
</dbReference>
<comment type="caution">
    <text evidence="7">The sequence shown here is derived from an EMBL/GenBank/DDBJ whole genome shotgun (WGS) entry which is preliminary data.</text>
</comment>
<evidence type="ECO:0000313" key="8">
    <source>
        <dbReference type="Proteomes" id="UP000032289"/>
    </source>
</evidence>
<feature type="domain" description="Solute-binding protein family 5" evidence="6">
    <location>
        <begin position="82"/>
        <end position="459"/>
    </location>
</feature>
<dbReference type="EMBL" id="JWHT01000034">
    <property type="protein sequence ID" value="KIU23429.1"/>
    <property type="molecule type" value="Genomic_DNA"/>
</dbReference>
<comment type="similarity">
    <text evidence="2">Belongs to the bacterial solute-binding protein 5 family.</text>
</comment>
<dbReference type="PATRIC" id="fig|137591.24.peg.1409"/>
<dbReference type="Gene3D" id="3.10.105.10">
    <property type="entry name" value="Dipeptide-binding Protein, Domain 3"/>
    <property type="match status" value="1"/>
</dbReference>
<reference evidence="7" key="1">
    <citation type="journal article" date="2015" name="Microbiology (Mosc.)">
        <title>Genomics of the Weissella cibaria species with an examination of its metabolic traits.</title>
        <authorList>
            <person name="Lynch K.M."/>
            <person name="Lucid A."/>
            <person name="Arendt E.K."/>
            <person name="Sleator R.D."/>
            <person name="Lucey B."/>
            <person name="Coffey A."/>
        </authorList>
    </citation>
    <scope>NUCLEOTIDE SEQUENCE [LARGE SCALE GENOMIC DNA]</scope>
    <source>
        <strain evidence="7">AB3b</strain>
    </source>
</reference>
<sequence length="540" mass="58765">MTKLRRNVGLLALTPVLLIGATAHEAKATKVGQPVNWTVSAPLTTTNPSAANDATAADIVTQIGQGLYRYDKAGKPVLADTKSVVPSADGRTVTFKLKAGLRWSNGAKLTAADYVYGFQQTVNPRNASNSAAIATNIHGANALVTGASQDFASLGVKAVNDDTLQLQLDHPMPALPSILTSTAFFPQNKAFEDKVGAKYGTSAADSISNGPFVLQQWNGSNTTYALTKNVHYVDQKQVRTQKITIRTITDTTTGYNLYQAGDIDYAVLGADQVRASQHKADFQVIKTGRTDFIGLNQQNKLLQNRALRKALQLSINRTELSKRVLTGSERQGQTFTPDGVARNPKAARDFAKDALLSQNTFSAKQAQKFFRTAQKELAGQQLKLTLLSDDDDQSKKEAQYIQSQLTTQLPALKVTIKSEPKAARVKAQLSQNYDMVLTSWGGDYGDPMSFLNLFTTTSGLNIVKYKNAAYDKLLATADNQHADQPEQRYADLKKADGYLQRDAPVIVLGYKSLPTRQRATVSGVIQNPVGTLDLRSVYKK</sequence>
<keyword evidence="4 5" id="KW-0732">Signal</keyword>
<dbReference type="Proteomes" id="UP000032289">
    <property type="component" value="Unassembled WGS sequence"/>
</dbReference>
<dbReference type="PANTHER" id="PTHR30290:SF10">
    <property type="entry name" value="PERIPLASMIC OLIGOPEPTIDE-BINDING PROTEIN-RELATED"/>
    <property type="match status" value="1"/>
</dbReference>
<organism evidence="7 8">
    <name type="scientific">Weissella cibaria</name>
    <dbReference type="NCBI Taxonomy" id="137591"/>
    <lineage>
        <taxon>Bacteria</taxon>
        <taxon>Bacillati</taxon>
        <taxon>Bacillota</taxon>
        <taxon>Bacilli</taxon>
        <taxon>Lactobacillales</taxon>
        <taxon>Lactobacillaceae</taxon>
        <taxon>Weissella</taxon>
    </lineage>
</organism>
<dbReference type="PANTHER" id="PTHR30290">
    <property type="entry name" value="PERIPLASMIC BINDING COMPONENT OF ABC TRANSPORTER"/>
    <property type="match status" value="1"/>
</dbReference>
<accession>A0A0D1KES5</accession>
<dbReference type="PIRSF" id="PIRSF002741">
    <property type="entry name" value="MppA"/>
    <property type="match status" value="1"/>
</dbReference>
<dbReference type="Gene3D" id="3.90.76.10">
    <property type="entry name" value="Dipeptide-binding Protein, Domain 1"/>
    <property type="match status" value="1"/>
</dbReference>
<dbReference type="GO" id="GO:0043190">
    <property type="term" value="C:ATP-binding cassette (ABC) transporter complex"/>
    <property type="evidence" value="ECO:0007669"/>
    <property type="project" value="InterPro"/>
</dbReference>